<feature type="region of interest" description="Disordered" evidence="4">
    <location>
        <begin position="1"/>
        <end position="114"/>
    </location>
</feature>
<sequence length="187" mass="20674">MSIMKRAMDFLGLGPDDAYDDYDPPLEPARPQRAQREPEAVTRSRGGYADTDDDGVRPAQARPSFPLHASETMAPRRPQQPSDDSSVQPRPTNPRPNTPNVRTVPAGSGEPFTVKPRRFDQAQEIADRFKEGLPVIMNLEGTEREVSRRLIDFASGLCYGLNGSMEKVASGVYLLKPLPRSSTGYDD</sequence>
<accession>A0A6J7FLH8</accession>
<evidence type="ECO:0000313" key="5">
    <source>
        <dbReference type="EMBL" id="CAB4893690.1"/>
    </source>
</evidence>
<keyword evidence="3" id="KW-0131">Cell cycle</keyword>
<keyword evidence="1" id="KW-0132">Cell division</keyword>
<protein>
    <submittedName>
        <fullName evidence="5">Unannotated protein</fullName>
    </submittedName>
</protein>
<dbReference type="InterPro" id="IPR023052">
    <property type="entry name" value="Cell_div_SepF"/>
</dbReference>
<dbReference type="InterPro" id="IPR007561">
    <property type="entry name" value="Cell_div_SepF/SepF-rel"/>
</dbReference>
<gene>
    <name evidence="5" type="ORF">UFOPK3376_03027</name>
</gene>
<organism evidence="5">
    <name type="scientific">freshwater metagenome</name>
    <dbReference type="NCBI Taxonomy" id="449393"/>
    <lineage>
        <taxon>unclassified sequences</taxon>
        <taxon>metagenomes</taxon>
        <taxon>ecological metagenomes</taxon>
    </lineage>
</organism>
<dbReference type="EMBL" id="CAFBLP010000128">
    <property type="protein sequence ID" value="CAB4893690.1"/>
    <property type="molecule type" value="Genomic_DNA"/>
</dbReference>
<evidence type="ECO:0000256" key="1">
    <source>
        <dbReference type="ARBA" id="ARBA00022618"/>
    </source>
</evidence>
<name>A0A6J7FLH8_9ZZZZ</name>
<evidence type="ECO:0000256" key="2">
    <source>
        <dbReference type="ARBA" id="ARBA00023210"/>
    </source>
</evidence>
<proteinExistence type="inferred from homology"/>
<dbReference type="PANTHER" id="PTHR35798:SF1">
    <property type="entry name" value="CELL DIVISION PROTEIN SEPF"/>
    <property type="match status" value="1"/>
</dbReference>
<evidence type="ECO:0000256" key="4">
    <source>
        <dbReference type="SAM" id="MobiDB-lite"/>
    </source>
</evidence>
<reference evidence="5" key="1">
    <citation type="submission" date="2020-05" db="EMBL/GenBank/DDBJ databases">
        <authorList>
            <person name="Chiriac C."/>
            <person name="Salcher M."/>
            <person name="Ghai R."/>
            <person name="Kavagutti S V."/>
        </authorList>
    </citation>
    <scope>NUCLEOTIDE SEQUENCE</scope>
</reference>
<dbReference type="Pfam" id="PF04472">
    <property type="entry name" value="SepF"/>
    <property type="match status" value="1"/>
</dbReference>
<dbReference type="Gene3D" id="3.30.110.150">
    <property type="entry name" value="SepF-like protein"/>
    <property type="match status" value="1"/>
</dbReference>
<dbReference type="InterPro" id="IPR038594">
    <property type="entry name" value="SepF-like_sf"/>
</dbReference>
<dbReference type="PANTHER" id="PTHR35798">
    <property type="entry name" value="CELL DIVISION PROTEIN SEPF"/>
    <property type="match status" value="1"/>
</dbReference>
<feature type="compositionally biased region" description="Polar residues" evidence="4">
    <location>
        <begin position="79"/>
        <end position="88"/>
    </location>
</feature>
<dbReference type="AlphaFoldDB" id="A0A6J7FLH8"/>
<dbReference type="GO" id="GO:0000917">
    <property type="term" value="P:division septum assembly"/>
    <property type="evidence" value="ECO:0007669"/>
    <property type="project" value="UniProtKB-KW"/>
</dbReference>
<keyword evidence="2" id="KW-0717">Septation</keyword>
<dbReference type="HAMAP" id="MF_01197">
    <property type="entry name" value="SepF"/>
    <property type="match status" value="1"/>
</dbReference>
<evidence type="ECO:0000256" key="3">
    <source>
        <dbReference type="ARBA" id="ARBA00023306"/>
    </source>
</evidence>